<dbReference type="CDD" id="cd20623">
    <property type="entry name" value="CYP_unk"/>
    <property type="match status" value="1"/>
</dbReference>
<accession>A0AAU8K0Q1</accession>
<feature type="region of interest" description="Disordered" evidence="2">
    <location>
        <begin position="1"/>
        <end position="30"/>
    </location>
</feature>
<dbReference type="EMBL" id="CP159872">
    <property type="protein sequence ID" value="XCM81627.1"/>
    <property type="molecule type" value="Genomic_DNA"/>
</dbReference>
<dbReference type="InterPro" id="IPR002397">
    <property type="entry name" value="Cyt_P450_B"/>
</dbReference>
<dbReference type="GO" id="GO:0005506">
    <property type="term" value="F:iron ion binding"/>
    <property type="evidence" value="ECO:0007669"/>
    <property type="project" value="InterPro"/>
</dbReference>
<dbReference type="KEGG" id="kcm:ABWK59_23355"/>
<name>A0AAU8K0Q1_9ACTN</name>
<dbReference type="PANTHER" id="PTHR46696:SF1">
    <property type="entry name" value="CYTOCHROME P450 YJIB-RELATED"/>
    <property type="match status" value="1"/>
</dbReference>
<reference evidence="3" key="1">
    <citation type="submission" date="2024-06" db="EMBL/GenBank/DDBJ databases">
        <title>The genome sequences of Kitasatospora sp. strain HUAS MG31.</title>
        <authorList>
            <person name="Mo P."/>
        </authorList>
    </citation>
    <scope>NUCLEOTIDE SEQUENCE</scope>
    <source>
        <strain evidence="3">HUAS MG31</strain>
    </source>
</reference>
<comment type="similarity">
    <text evidence="1">Belongs to the cytochrome P450 family.</text>
</comment>
<feature type="compositionally biased region" description="Pro residues" evidence="2">
    <location>
        <begin position="15"/>
        <end position="25"/>
    </location>
</feature>
<dbReference type="GO" id="GO:0004497">
    <property type="term" value="F:monooxygenase activity"/>
    <property type="evidence" value="ECO:0007669"/>
    <property type="project" value="InterPro"/>
</dbReference>
<dbReference type="AlphaFoldDB" id="A0AAU8K0Q1"/>
<evidence type="ECO:0000313" key="3">
    <source>
        <dbReference type="EMBL" id="XCM81627.1"/>
    </source>
</evidence>
<dbReference type="InterPro" id="IPR036396">
    <property type="entry name" value="Cyt_P450_sf"/>
</dbReference>
<dbReference type="GO" id="GO:0020037">
    <property type="term" value="F:heme binding"/>
    <property type="evidence" value="ECO:0007669"/>
    <property type="project" value="InterPro"/>
</dbReference>
<dbReference type="GO" id="GO:0016705">
    <property type="term" value="F:oxidoreductase activity, acting on paired donors, with incorporation or reduction of molecular oxygen"/>
    <property type="evidence" value="ECO:0007669"/>
    <property type="project" value="InterPro"/>
</dbReference>
<dbReference type="PANTHER" id="PTHR46696">
    <property type="entry name" value="P450, PUTATIVE (EUROFUNG)-RELATED"/>
    <property type="match status" value="1"/>
</dbReference>
<dbReference type="SUPFAM" id="SSF48264">
    <property type="entry name" value="Cytochrome P450"/>
    <property type="match status" value="1"/>
</dbReference>
<dbReference type="Gene3D" id="1.10.630.10">
    <property type="entry name" value="Cytochrome P450"/>
    <property type="match status" value="1"/>
</dbReference>
<gene>
    <name evidence="3" type="ORF">ABWK59_23355</name>
</gene>
<dbReference type="RefSeq" id="WP_354642554.1">
    <property type="nucleotide sequence ID" value="NZ_CP159872.1"/>
</dbReference>
<evidence type="ECO:0000256" key="2">
    <source>
        <dbReference type="SAM" id="MobiDB-lite"/>
    </source>
</evidence>
<sequence>MTEPVTAPGAEPEPVSEPAPPPGCPVHPDAAPLYGPRFQTDPGGVYRELREAHGPVAPVELAGGVPAWLVIGYRELQLVTSQPKVFGRDSSRWHLWPSIPADWPLKPMMAPVPSLLYTEGAEHQRRSAAVTDALAAVDPYELRKFCEDIADRLIDAFAGRGEAELVAEYAHQLPLLALCRMFGLGEDDTPLLIRALLAMLDGGADAQAGAQQLLDVMLSLVRRRRERPTVDLTSRLLEHPAGLTDEEVMRDLRVLLIAGHQTTAYWISNALRLMLTDERFAASLSGGRRSVAQALGEALWEDTPTQIFAGRWATRDTQLGGQRIAKGDMVLLGFAGANTDPTVRQEDGRPAEGNRAHLSFSAGEHGCPFPAREAAEVIAGTAIEVLLDRLPDLRLAVTESALVWRPSAWVRALVALPVAFTPGYVAD</sequence>
<organism evidence="3">
    <name type="scientific">Kitasatospora camelliae</name>
    <dbReference type="NCBI Taxonomy" id="3156397"/>
    <lineage>
        <taxon>Bacteria</taxon>
        <taxon>Bacillati</taxon>
        <taxon>Actinomycetota</taxon>
        <taxon>Actinomycetes</taxon>
        <taxon>Kitasatosporales</taxon>
        <taxon>Streptomycetaceae</taxon>
        <taxon>Kitasatospora</taxon>
    </lineage>
</organism>
<proteinExistence type="inferred from homology"/>
<protein>
    <submittedName>
        <fullName evidence="3">Cytochrome P450</fullName>
    </submittedName>
</protein>
<dbReference type="PRINTS" id="PR00359">
    <property type="entry name" value="BP450"/>
</dbReference>
<evidence type="ECO:0000256" key="1">
    <source>
        <dbReference type="ARBA" id="ARBA00010617"/>
    </source>
</evidence>